<accession>C3L3W0</accession>
<protein>
    <submittedName>
        <fullName evidence="1">Uncharacterized protein</fullName>
    </submittedName>
</protein>
<dbReference type="OrthoDB" id="8560232at2"/>
<dbReference type="KEGG" id="aas:Aasi_1716"/>
<dbReference type="Proteomes" id="UP000001227">
    <property type="component" value="Chromosome"/>
</dbReference>
<dbReference type="EMBL" id="CP001102">
    <property type="protein sequence ID" value="ACP21001.1"/>
    <property type="molecule type" value="Genomic_DNA"/>
</dbReference>
<evidence type="ECO:0000313" key="1">
    <source>
        <dbReference type="EMBL" id="ACP21001.1"/>
    </source>
</evidence>
<sequence>MSIFFAAVLWILAKGGQQLASTQPMRWNYIAKNASLIINNDIKDHIKGNEILKIIAVPKTKAINWDNIKLSIQSTNNVIFRINNKPFQSARLTDFLTGSLMQDLRLDLCLYSDSDDKKDSEITLLLTKEKDGVIEELDKKIIKWDNKVTNLSFVGLENKQISGYKELSISIHNLGDTVKTDEITLTHEVSNTQLLSSNTPIFYFNGKNIHKSLTLQEILGESMPRELAPNEIISNIKLQLANTNNCTEATVKLVLKHHNMQWVSPTIKWISKNIMLSFQGLPKKELSYKAPLQFKIKNEGDTINASEAILKVWNRNLSGLNISLKVNGKPINVKEAQISLSDLLSTDKVLQKGEAVNITIEQIEEKKFNPHTSQSIELGLYGIYGTQNKLLSKNRTSHLGPSRR</sequence>
<dbReference type="HOGENOM" id="CLU_680852_0_0_10"/>
<gene>
    <name evidence="1" type="ordered locus">Aasi_1716</name>
</gene>
<reference evidence="1 2" key="1">
    <citation type="journal article" date="2010" name="J. Bacteriol.">
        <title>The genome of the amoeba symbiont 'Candidatus Amoebophilus asiaticus' reveals common mechanisms for host cell interaction among amoeba-associated bacteria.</title>
        <authorList>
            <person name="Schmitz-Esser S."/>
            <person name="Tischler P."/>
            <person name="Arnold R."/>
            <person name="Montanaro J."/>
            <person name="Wagner M."/>
            <person name="Rattei T."/>
            <person name="Horn M."/>
        </authorList>
    </citation>
    <scope>NUCLEOTIDE SEQUENCE [LARGE SCALE GENOMIC DNA]</scope>
    <source>
        <strain evidence="1 2">5a2</strain>
    </source>
</reference>
<name>C3L3W0_AMOA5</name>
<keyword evidence="2" id="KW-1185">Reference proteome</keyword>
<evidence type="ECO:0000313" key="2">
    <source>
        <dbReference type="Proteomes" id="UP000001227"/>
    </source>
</evidence>
<dbReference type="RefSeq" id="WP_012472972.1">
    <property type="nucleotide sequence ID" value="NC_010830.1"/>
</dbReference>
<proteinExistence type="predicted"/>
<organism evidence="1 2">
    <name type="scientific">Amoebophilus asiaticus (strain 5a2)</name>
    <dbReference type="NCBI Taxonomy" id="452471"/>
    <lineage>
        <taxon>Bacteria</taxon>
        <taxon>Pseudomonadati</taxon>
        <taxon>Bacteroidota</taxon>
        <taxon>Cytophagia</taxon>
        <taxon>Cytophagales</taxon>
        <taxon>Amoebophilaceae</taxon>
        <taxon>Candidatus Amoebophilus</taxon>
    </lineage>
</organism>
<dbReference type="AlphaFoldDB" id="C3L3W0"/>